<dbReference type="RefSeq" id="WP_390363030.1">
    <property type="nucleotide sequence ID" value="NZ_JBHTKJ010000035.1"/>
</dbReference>
<protein>
    <submittedName>
        <fullName evidence="1">AroM family protein</fullName>
    </submittedName>
</protein>
<proteinExistence type="predicted"/>
<accession>A0ABW3LR82</accession>
<gene>
    <name evidence="1" type="ORF">ACFQ3N_13345</name>
</gene>
<comment type="caution">
    <text evidence="1">The sequence shown here is derived from an EMBL/GenBank/DDBJ whole genome shotgun (WGS) entry which is preliminary data.</text>
</comment>
<dbReference type="Pfam" id="PF07302">
    <property type="entry name" value="AroM"/>
    <property type="match status" value="1"/>
</dbReference>
<keyword evidence="2" id="KW-1185">Reference proteome</keyword>
<dbReference type="NCBIfam" id="NF007788">
    <property type="entry name" value="PRK10481.1"/>
    <property type="match status" value="1"/>
</dbReference>
<dbReference type="EMBL" id="JBHTKJ010000035">
    <property type="protein sequence ID" value="MFD1039370.1"/>
    <property type="molecule type" value="Genomic_DNA"/>
</dbReference>
<dbReference type="InterPro" id="IPR010843">
    <property type="entry name" value="Uncharacterised_AroM"/>
</dbReference>
<dbReference type="Proteomes" id="UP001597040">
    <property type="component" value="Unassembled WGS sequence"/>
</dbReference>
<evidence type="ECO:0000313" key="2">
    <source>
        <dbReference type="Proteomes" id="UP001597040"/>
    </source>
</evidence>
<organism evidence="1 2">
    <name type="scientific">Virgibacillus byunsanensis</name>
    <dbReference type="NCBI Taxonomy" id="570945"/>
    <lineage>
        <taxon>Bacteria</taxon>
        <taxon>Bacillati</taxon>
        <taxon>Bacillota</taxon>
        <taxon>Bacilli</taxon>
        <taxon>Bacillales</taxon>
        <taxon>Bacillaceae</taxon>
        <taxon>Virgibacillus</taxon>
    </lineage>
</organism>
<reference evidence="2" key="1">
    <citation type="journal article" date="2019" name="Int. J. Syst. Evol. Microbiol.">
        <title>The Global Catalogue of Microorganisms (GCM) 10K type strain sequencing project: providing services to taxonomists for standard genome sequencing and annotation.</title>
        <authorList>
            <consortium name="The Broad Institute Genomics Platform"/>
            <consortium name="The Broad Institute Genome Sequencing Center for Infectious Disease"/>
            <person name="Wu L."/>
            <person name="Ma J."/>
        </authorList>
    </citation>
    <scope>NUCLEOTIDE SEQUENCE [LARGE SCALE GENOMIC DNA]</scope>
    <source>
        <strain evidence="2">CCUG 56754</strain>
    </source>
</reference>
<sequence length="224" mass="25312">MSKKIGVITIGQAPRTDLIPKVEKFFSNGVEFIQRGVLDHFDNKRLEQIKPEPGQTTLVSRLKDGTSITMAKEKILPIIQQIIDDFNRDQVNLVILACTGEFKLFHSNVPIIYPDYLLNHVAQGIFRNKGQIGVIVPLPEQFKSIEKKWQSAGFKAISVASSPYAFDEQSLIKATNKLEQSNINTIVLDCIGYNQQMKDIVKRHSSKNVLLSRNIVFRNAAELF</sequence>
<name>A0ABW3LR82_9BACI</name>
<evidence type="ECO:0000313" key="1">
    <source>
        <dbReference type="EMBL" id="MFD1039370.1"/>
    </source>
</evidence>